<evidence type="ECO:0000313" key="1">
    <source>
        <dbReference type="EMBL" id="AXI10674.1"/>
    </source>
</evidence>
<protein>
    <submittedName>
        <fullName evidence="1">Erythromycin esterase</fullName>
    </submittedName>
</protein>
<sequence>MSFFQLGSKKYKKATDWVKEHSFGIESLTECNGDDFKFLEKVLKNKRVVWLGENGHGIAEHSLLKTKIIHFLYHQMGFKVIAFESGLGESYSSNYVKETLSVKELMDKSIFSLWKSEETYPLFELIRQNDDLNLIGFDMQPSVKKSSIAVFINQLNINFPSEFIRSIHKVEKTAIFWYEQLGVYKASRKKVPKEILNKYLKAKKEQEKLIIHLQTMLKYLKREFERNELSKEYAVLLKILENRQLFFNHLAARSKDYLKIRDQVMAKNLEWICNELYPNEKIIVWAHNSHIYKNVTSSYKPMGSLMSPKLERQSYYLGLFMYQGEVAFDKKVTQKLVKPPKNSLEDYMNHNPAPVSFFDLSKISLNRVNKWISRSTVILESGMMQAFIIPRKQLDGIFFVKEVSPPHYL</sequence>
<dbReference type="CDD" id="cd14728">
    <property type="entry name" value="Ere-like"/>
    <property type="match status" value="1"/>
</dbReference>
<dbReference type="KEGG" id="ocn:CUC15_17765"/>
<dbReference type="PANTHER" id="PTHR31299:SF0">
    <property type="entry name" value="ESTERASE, PUTATIVE (AFU_ORTHOLOGUE AFUA_1G05850)-RELATED"/>
    <property type="match status" value="1"/>
</dbReference>
<dbReference type="EMBL" id="CP024848">
    <property type="protein sequence ID" value="AXI10674.1"/>
    <property type="molecule type" value="Genomic_DNA"/>
</dbReference>
<dbReference type="Proteomes" id="UP000253908">
    <property type="component" value="Chromosome"/>
</dbReference>
<reference evidence="2" key="1">
    <citation type="submission" date="2017-11" db="EMBL/GenBank/DDBJ databases">
        <authorList>
            <person name="Zhu W."/>
        </authorList>
    </citation>
    <scope>NUCLEOTIDE SEQUENCE [LARGE SCALE GENOMIC DNA]</scope>
    <source>
        <strain evidence="2">160</strain>
    </source>
</reference>
<organism evidence="1 2">
    <name type="scientific">Oceanobacillus zhaokaii</name>
    <dbReference type="NCBI Taxonomy" id="2052660"/>
    <lineage>
        <taxon>Bacteria</taxon>
        <taxon>Bacillati</taxon>
        <taxon>Bacillota</taxon>
        <taxon>Bacilli</taxon>
        <taxon>Bacillales</taxon>
        <taxon>Bacillaceae</taxon>
        <taxon>Oceanobacillus</taxon>
    </lineage>
</organism>
<evidence type="ECO:0000313" key="2">
    <source>
        <dbReference type="Proteomes" id="UP000253908"/>
    </source>
</evidence>
<dbReference type="OrthoDB" id="9810066at2"/>
<name>A0A345PKZ4_9BACI</name>
<dbReference type="InterPro" id="IPR007815">
    <property type="entry name" value="Emycin_Estase"/>
</dbReference>
<dbReference type="AlphaFoldDB" id="A0A345PKZ4"/>
<dbReference type="Gene3D" id="1.20.1440.30">
    <property type="entry name" value="Biosynthetic Protein domain"/>
    <property type="match status" value="1"/>
</dbReference>
<dbReference type="RefSeq" id="WP_114917958.1">
    <property type="nucleotide sequence ID" value="NZ_CP024848.1"/>
</dbReference>
<dbReference type="Gene3D" id="3.30.1870.10">
    <property type="entry name" value="EreA-like, domain 2"/>
    <property type="match status" value="1"/>
</dbReference>
<dbReference type="SUPFAM" id="SSF159501">
    <property type="entry name" value="EreA/ChaN-like"/>
    <property type="match status" value="1"/>
</dbReference>
<accession>A0A345PKZ4</accession>
<dbReference type="PANTHER" id="PTHR31299">
    <property type="entry name" value="ESTERASE, PUTATIVE (AFU_ORTHOLOGUE AFUA_1G05850)-RELATED"/>
    <property type="match status" value="1"/>
</dbReference>
<proteinExistence type="predicted"/>
<dbReference type="InterPro" id="IPR052036">
    <property type="entry name" value="Hydrolase/PRTase-associated"/>
</dbReference>
<dbReference type="Pfam" id="PF05139">
    <property type="entry name" value="Erythro_esteras"/>
    <property type="match status" value="1"/>
</dbReference>
<dbReference type="Gene3D" id="3.40.1660.10">
    <property type="entry name" value="EreA-like (biosynthetic domain)"/>
    <property type="match status" value="1"/>
</dbReference>
<dbReference type="GO" id="GO:0046677">
    <property type="term" value="P:response to antibiotic"/>
    <property type="evidence" value="ECO:0007669"/>
    <property type="project" value="InterPro"/>
</dbReference>
<gene>
    <name evidence="1" type="ORF">CUC15_17765</name>
</gene>
<keyword evidence="2" id="KW-1185">Reference proteome</keyword>